<name>A0ABS4D3P0_9BACI</name>
<protein>
    <submittedName>
        <fullName evidence="4">Nicotinamidase-related amidase</fullName>
    </submittedName>
</protein>
<keyword evidence="5" id="KW-1185">Reference proteome</keyword>
<evidence type="ECO:0000256" key="2">
    <source>
        <dbReference type="ARBA" id="ARBA00022801"/>
    </source>
</evidence>
<comment type="caution">
    <text evidence="4">The sequence shown here is derived from an EMBL/GenBank/DDBJ whole genome shotgun (WGS) entry which is preliminary data.</text>
</comment>
<evidence type="ECO:0000256" key="1">
    <source>
        <dbReference type="ARBA" id="ARBA00006336"/>
    </source>
</evidence>
<dbReference type="RefSeq" id="WP_082364176.1">
    <property type="nucleotide sequence ID" value="NZ_JAFDST010000011.1"/>
</dbReference>
<dbReference type="PANTHER" id="PTHR43540">
    <property type="entry name" value="PEROXYUREIDOACRYLATE/UREIDOACRYLATE AMIDOHYDROLASE-RELATED"/>
    <property type="match status" value="1"/>
</dbReference>
<feature type="domain" description="Isochorismatase-like" evidence="3">
    <location>
        <begin position="6"/>
        <end position="174"/>
    </location>
</feature>
<comment type="similarity">
    <text evidence="1">Belongs to the isochorismatase family.</text>
</comment>
<gene>
    <name evidence="4" type="ORF">JOC74_004794</name>
</gene>
<dbReference type="InterPro" id="IPR000868">
    <property type="entry name" value="Isochorismatase-like_dom"/>
</dbReference>
<dbReference type="PANTHER" id="PTHR43540:SF6">
    <property type="entry name" value="ISOCHORISMATASE-LIKE DOMAIN-CONTAINING PROTEIN"/>
    <property type="match status" value="1"/>
</dbReference>
<dbReference type="Proteomes" id="UP000674416">
    <property type="component" value="Unassembled WGS sequence"/>
</dbReference>
<accession>A0ABS4D3P0</accession>
<dbReference type="EMBL" id="JAFDST010000011">
    <property type="protein sequence ID" value="MBP1084234.1"/>
    <property type="molecule type" value="Genomic_DNA"/>
</dbReference>
<reference evidence="4 5" key="1">
    <citation type="submission" date="2021-01" db="EMBL/GenBank/DDBJ databases">
        <title>Genomic Encyclopedia of Type Strains, Phase IV (KMG-IV): sequencing the most valuable type-strain genomes for metagenomic binning, comparative biology and taxonomic classification.</title>
        <authorList>
            <person name="Goeker M."/>
        </authorList>
    </citation>
    <scope>NUCLEOTIDE SEQUENCE [LARGE SCALE GENOMIC DNA]</scope>
    <source>
        <strain evidence="4 5">DSM 103394</strain>
    </source>
</reference>
<evidence type="ECO:0000259" key="3">
    <source>
        <dbReference type="Pfam" id="PF00857"/>
    </source>
</evidence>
<organism evidence="4 5">
    <name type="scientific">Bacillus capparidis</name>
    <dbReference type="NCBI Taxonomy" id="1840411"/>
    <lineage>
        <taxon>Bacteria</taxon>
        <taxon>Bacillati</taxon>
        <taxon>Bacillota</taxon>
        <taxon>Bacilli</taxon>
        <taxon>Bacillales</taxon>
        <taxon>Bacillaceae</taxon>
        <taxon>Bacillus</taxon>
    </lineage>
</organism>
<sequence length="182" mass="20630">MAQSNTALIIIDMINDFDFDMGELLSEKTRKMVPNLLRVKEHARKMKWPIIYINDHYDTWQADLSTILSACKNEKSQEIIDQIAPDGDDYFLIKPKHSAFYGTALETLLNKLGAEKLILTGIAGNICVLFTANDAYMREYKLIIPRDCMVSNNDKDNEYTLTVMENVLLAKITSSKDLAGDS</sequence>
<dbReference type="Gene3D" id="3.40.50.850">
    <property type="entry name" value="Isochorismatase-like"/>
    <property type="match status" value="1"/>
</dbReference>
<proteinExistence type="inferred from homology"/>
<keyword evidence="2" id="KW-0378">Hydrolase</keyword>
<dbReference type="CDD" id="cd00431">
    <property type="entry name" value="cysteine_hydrolases"/>
    <property type="match status" value="1"/>
</dbReference>
<dbReference type="Pfam" id="PF00857">
    <property type="entry name" value="Isochorismatase"/>
    <property type="match status" value="1"/>
</dbReference>
<evidence type="ECO:0000313" key="4">
    <source>
        <dbReference type="EMBL" id="MBP1084234.1"/>
    </source>
</evidence>
<evidence type="ECO:0000313" key="5">
    <source>
        <dbReference type="Proteomes" id="UP000674416"/>
    </source>
</evidence>
<dbReference type="InterPro" id="IPR036380">
    <property type="entry name" value="Isochorismatase-like_sf"/>
</dbReference>
<dbReference type="SUPFAM" id="SSF52499">
    <property type="entry name" value="Isochorismatase-like hydrolases"/>
    <property type="match status" value="1"/>
</dbReference>
<dbReference type="InterPro" id="IPR050272">
    <property type="entry name" value="Isochorismatase-like_hydrls"/>
</dbReference>